<sequence length="231" mass="25032">MPLPIRHGRRAAARVRVSVSADAFHHMAMAAAEAAIAAPDLTRESYRLLEAWNKERGTTAIRRAKLPPSLVFSETGHETGGALFGQIERTAGVTEFHVGRAITTSAIRSDDGLVQSDISASLLADIAEAAGLPTVVGDFHTHPAVDTSLREIEEQELYSPSEIDLAGENLPHCEFSLIVTVAWAGRSKRLGADRPNLARRRIGDFLFYMTAYARGRRWSPAGEDFTLAIGG</sequence>
<evidence type="ECO:0000313" key="2">
    <source>
        <dbReference type="Proteomes" id="UP000294547"/>
    </source>
</evidence>
<comment type="caution">
    <text evidence="1">The sequence shown here is derived from an EMBL/GenBank/DDBJ whole genome shotgun (WGS) entry which is preliminary data.</text>
</comment>
<evidence type="ECO:0000313" key="1">
    <source>
        <dbReference type="EMBL" id="TDP83954.1"/>
    </source>
</evidence>
<evidence type="ECO:0008006" key="3">
    <source>
        <dbReference type="Google" id="ProtNLM"/>
    </source>
</evidence>
<name>A0A4R6RD00_9HYPH</name>
<dbReference type="Proteomes" id="UP000294547">
    <property type="component" value="Unassembled WGS sequence"/>
</dbReference>
<keyword evidence="2" id="KW-1185">Reference proteome</keyword>
<proteinExistence type="predicted"/>
<gene>
    <name evidence="1" type="ORF">EDD54_2555</name>
</gene>
<protein>
    <recommendedName>
        <fullName evidence="3">JAB domain-containing protein</fullName>
    </recommendedName>
</protein>
<dbReference type="RefSeq" id="WP_126539706.1">
    <property type="nucleotide sequence ID" value="NZ_BSPM01000002.1"/>
</dbReference>
<accession>A0A4R6RD00</accession>
<organism evidence="1 2">
    <name type="scientific">Oharaeibacter diazotrophicus</name>
    <dbReference type="NCBI Taxonomy" id="1920512"/>
    <lineage>
        <taxon>Bacteria</taxon>
        <taxon>Pseudomonadati</taxon>
        <taxon>Pseudomonadota</taxon>
        <taxon>Alphaproteobacteria</taxon>
        <taxon>Hyphomicrobiales</taxon>
        <taxon>Pleomorphomonadaceae</taxon>
        <taxon>Oharaeibacter</taxon>
    </lineage>
</organism>
<dbReference type="EMBL" id="SNXY01000008">
    <property type="protein sequence ID" value="TDP83954.1"/>
    <property type="molecule type" value="Genomic_DNA"/>
</dbReference>
<dbReference type="AlphaFoldDB" id="A0A4R6RD00"/>
<reference evidence="1 2" key="1">
    <citation type="submission" date="2019-03" db="EMBL/GenBank/DDBJ databases">
        <title>Genomic Encyclopedia of Type Strains, Phase IV (KMG-IV): sequencing the most valuable type-strain genomes for metagenomic binning, comparative biology and taxonomic classification.</title>
        <authorList>
            <person name="Goeker M."/>
        </authorList>
    </citation>
    <scope>NUCLEOTIDE SEQUENCE [LARGE SCALE GENOMIC DNA]</scope>
    <source>
        <strain evidence="1 2">DSM 102969</strain>
    </source>
</reference>